<organism evidence="3 4">
    <name type="scientific">Yasminevirus sp. GU-2018</name>
    <dbReference type="NCBI Taxonomy" id="2420051"/>
    <lineage>
        <taxon>Viruses</taxon>
        <taxon>Varidnaviria</taxon>
        <taxon>Bamfordvirae</taxon>
        <taxon>Nucleocytoviricota</taxon>
        <taxon>Megaviricetes</taxon>
        <taxon>Imitervirales</taxon>
        <taxon>Mimiviridae</taxon>
        <taxon>Klosneuvirinae</taxon>
        <taxon>Yasminevirus</taxon>
        <taxon>Yasminevirus saudimassiliense</taxon>
    </lineage>
</organism>
<dbReference type="InterPro" id="IPR025714">
    <property type="entry name" value="Methyltranfer_dom"/>
</dbReference>
<dbReference type="Gene3D" id="3.40.50.150">
    <property type="entry name" value="Vaccinia Virus protein VP39"/>
    <property type="match status" value="1"/>
</dbReference>
<accession>A0A5K0U8J3</accession>
<evidence type="ECO:0000256" key="1">
    <source>
        <dbReference type="SAM" id="MobiDB-lite"/>
    </source>
</evidence>
<sequence length="318" mass="35789">MEPPIEKQPVNITEKRHDINQGLNHTGNHTGNHAGKTDDQTNVQSGDPQGEDRSSAKLGAVALTDNYQLNSWVSWGKQQLGGLKSGVYNATIGHFYTIEVMRNLLVEIPDNSVILDVGVGTGYTYSKNSDLIKRKNLTVVGVDIDPEYIRSAKHAVIDSYLENHVRLVLADIYKAPESELPSRTFDFVFFSDSYAVIPEVHKMITFCEKFLKPTGQMVVTSTLFDKFDSNIDWIKQRIVYVSSVEFGKMMLKSDLEAYIKTRYSGNVRECFRLIDNKWIPASDCRMKTYIVKWKPDPQLASQTSDANIHQGESPSDGS</sequence>
<evidence type="ECO:0000313" key="3">
    <source>
        <dbReference type="EMBL" id="VBB18459.1"/>
    </source>
</evidence>
<dbReference type="PANTHER" id="PTHR43861:SF1">
    <property type="entry name" value="TRANS-ACONITATE 2-METHYLTRANSFERASE"/>
    <property type="match status" value="1"/>
</dbReference>
<feature type="compositionally biased region" description="Polar residues" evidence="1">
    <location>
        <begin position="21"/>
        <end position="31"/>
    </location>
</feature>
<protein>
    <submittedName>
        <fullName evidence="3">Class I SAM-dependent methyltransferase</fullName>
    </submittedName>
</protein>
<name>A0A5K0U8J3_9VIRU</name>
<comment type="caution">
    <text evidence="3">The sequence shown here is derived from an EMBL/GenBank/DDBJ whole genome shotgun (WGS) entry which is preliminary data.</text>
</comment>
<evidence type="ECO:0000313" key="4">
    <source>
        <dbReference type="Proteomes" id="UP000594342"/>
    </source>
</evidence>
<gene>
    <name evidence="3" type="ORF">YASMINEVIRUS_922</name>
</gene>
<dbReference type="Proteomes" id="UP000594342">
    <property type="component" value="Unassembled WGS sequence"/>
</dbReference>
<proteinExistence type="predicted"/>
<dbReference type="InterPro" id="IPR029063">
    <property type="entry name" value="SAM-dependent_MTases_sf"/>
</dbReference>
<feature type="region of interest" description="Disordered" evidence="1">
    <location>
        <begin position="1"/>
        <end position="54"/>
    </location>
</feature>
<dbReference type="CDD" id="cd02440">
    <property type="entry name" value="AdoMet_MTases"/>
    <property type="match status" value="1"/>
</dbReference>
<dbReference type="Pfam" id="PF13847">
    <property type="entry name" value="Methyltransf_31"/>
    <property type="match status" value="1"/>
</dbReference>
<dbReference type="PANTHER" id="PTHR43861">
    <property type="entry name" value="TRANS-ACONITATE 2-METHYLTRANSFERASE-RELATED"/>
    <property type="match status" value="1"/>
</dbReference>
<keyword evidence="4" id="KW-1185">Reference proteome</keyword>
<feature type="domain" description="Methyltransferase" evidence="2">
    <location>
        <begin position="110"/>
        <end position="222"/>
    </location>
</feature>
<dbReference type="GO" id="GO:0032259">
    <property type="term" value="P:methylation"/>
    <property type="evidence" value="ECO:0007669"/>
    <property type="project" value="UniProtKB-KW"/>
</dbReference>
<evidence type="ECO:0000259" key="2">
    <source>
        <dbReference type="Pfam" id="PF13847"/>
    </source>
</evidence>
<keyword evidence="3" id="KW-0489">Methyltransferase</keyword>
<reference evidence="3 4" key="1">
    <citation type="submission" date="2018-10" db="EMBL/GenBank/DDBJ databases">
        <authorList>
            <consortium name="IHU Genomes"/>
        </authorList>
    </citation>
    <scope>NUCLEOTIDE SEQUENCE [LARGE SCALE GENOMIC DNA]</scope>
    <source>
        <strain evidence="3 4">A1</strain>
    </source>
</reference>
<dbReference type="GO" id="GO:0008168">
    <property type="term" value="F:methyltransferase activity"/>
    <property type="evidence" value="ECO:0007669"/>
    <property type="project" value="UniProtKB-KW"/>
</dbReference>
<dbReference type="SUPFAM" id="SSF53335">
    <property type="entry name" value="S-adenosyl-L-methionine-dependent methyltransferases"/>
    <property type="match status" value="1"/>
</dbReference>
<dbReference type="EMBL" id="UPSH01000001">
    <property type="protein sequence ID" value="VBB18459.1"/>
    <property type="molecule type" value="Genomic_DNA"/>
</dbReference>
<keyword evidence="3" id="KW-0808">Transferase</keyword>